<feature type="compositionally biased region" description="Low complexity" evidence="2">
    <location>
        <begin position="726"/>
        <end position="739"/>
    </location>
</feature>
<dbReference type="InterPro" id="IPR005026">
    <property type="entry name" value="SAPAP"/>
</dbReference>
<evidence type="ECO:0000256" key="2">
    <source>
        <dbReference type="SAM" id="MobiDB-lite"/>
    </source>
</evidence>
<sequence length="942" mass="103307">MESRFTHLRQRDTSVSMLRVKMSRRRSQSQKENRERAMNTRRQLDKLPELEMSSMDASILMANMSTIQEKTQNNAKPAKSLAVEDRLKQLERWKERKALEKEKKERERKGIFKTGLYHPKDTLTIVTLPVVPAAPKRAKETKVNIAPSQNTRVTRSMKQQLQVQKCLKTQDSNAAAKKAQPAVERSTKSLIAPVKPAQSATKTTVCTAEPALRALSTRSTNRPPVTAVPVVKDKPKDKAADTRITRSRVIGKPVAPPSGRERSSKASAGNTAQPPIPMEPELKEYEMQKLDEKPHPPSLTSCSKEEDMVMDQPQADSVSPVDTFEAPNSFAPEGFVFQAPAGLLNFKFEPLTPRSADAFLTPSSSISLPPVPVFSAEPNEPTSGSPHHYPAHTFPTVAPLTPGSPLESNHDVPYFRAEIVNETERLTGLCVHWESKVEDESIPEEMRDRMRTAIGQARLLMKERFNQFSGLVDDCELGRGEKITTCTDLQGFWDMVYYQVEDVQKKFNALKEAEGRGWIEEHKPPSRQRKVVKKLSAPPAKPTIAKAAVKSRLAAVKAAMKAKQQAAKAEQAAQNADSTQDNTCTNSQEPQYQAEAQIPETVVFDGGFFKVESPAKALGSVRRSSRLSAAMLPQASPCSKSLTPRRVTRQFFALEQTPVQGVASPAQPVFTPAHLHLTLKQTPAQAPQSHRGTPKSTRKTKDTINVSLCFSPVKEILSDDVQPDRSSVQQSESVSPQDSTTSVPQLGTPKPVDSQVVEEQGEPANAVNLDVSLSPRLSHYPCKTPPPSSQVPEPSSSLSFTLSPCMSPSQPIISSITAVEAQGSVCCTPDSSVVEEIPGLDIERYLLPSQRCSLSPRETVSIQTLSPLPVDVEMESPGGPSGDLLSQQEPALPVVSSVLTLQSPQVHTTESALLLFTPDLTDRIRQSVCPSDLMVFTPPTNV</sequence>
<dbReference type="EMBL" id="CM015731">
    <property type="protein sequence ID" value="KAF3704607.1"/>
    <property type="molecule type" value="Genomic_DNA"/>
</dbReference>
<dbReference type="PANTHER" id="PTHR12353:SF1">
    <property type="entry name" value="DISKS LARGE-ASSOCIATED PROTEIN 5"/>
    <property type="match status" value="1"/>
</dbReference>
<dbReference type="GO" id="GO:0023052">
    <property type="term" value="P:signaling"/>
    <property type="evidence" value="ECO:0007669"/>
    <property type="project" value="InterPro"/>
</dbReference>
<feature type="region of interest" description="Disordered" evidence="2">
    <location>
        <begin position="719"/>
        <end position="759"/>
    </location>
</feature>
<dbReference type="GO" id="GO:0007059">
    <property type="term" value="P:chromosome segregation"/>
    <property type="evidence" value="ECO:0007669"/>
    <property type="project" value="TreeGrafter"/>
</dbReference>
<proteinExistence type="inferred from homology"/>
<feature type="compositionally biased region" description="Polar residues" evidence="2">
    <location>
        <begin position="681"/>
        <end position="691"/>
    </location>
</feature>
<accession>A0A6G1QQ60</accession>
<dbReference type="Pfam" id="PF03359">
    <property type="entry name" value="GKAP"/>
    <property type="match status" value="1"/>
</dbReference>
<dbReference type="GO" id="GO:0031616">
    <property type="term" value="C:spindle pole centrosome"/>
    <property type="evidence" value="ECO:0007669"/>
    <property type="project" value="TreeGrafter"/>
</dbReference>
<reference evidence="3 4" key="1">
    <citation type="submission" date="2019-02" db="EMBL/GenBank/DDBJ databases">
        <title>Opniocepnalus argus genome.</title>
        <authorList>
            <person name="Zhou C."/>
            <person name="Xiao S."/>
        </authorList>
    </citation>
    <scope>NUCLEOTIDE SEQUENCE [LARGE SCALE GENOMIC DNA]</scope>
    <source>
        <strain evidence="3">OARG1902GOOAL</strain>
        <tissue evidence="3">Muscle</tissue>
    </source>
</reference>
<evidence type="ECO:0000256" key="1">
    <source>
        <dbReference type="ARBA" id="ARBA00008839"/>
    </source>
</evidence>
<feature type="region of interest" description="Disordered" evidence="2">
    <location>
        <begin position="681"/>
        <end position="704"/>
    </location>
</feature>
<evidence type="ECO:0000313" key="4">
    <source>
        <dbReference type="Proteomes" id="UP000503349"/>
    </source>
</evidence>
<name>A0A6G1QQ60_CHAAH</name>
<dbReference type="GO" id="GO:0007052">
    <property type="term" value="P:mitotic spindle organization"/>
    <property type="evidence" value="ECO:0007669"/>
    <property type="project" value="TreeGrafter"/>
</dbReference>
<dbReference type="GO" id="GO:0008017">
    <property type="term" value="F:microtubule binding"/>
    <property type="evidence" value="ECO:0007669"/>
    <property type="project" value="TreeGrafter"/>
</dbReference>
<dbReference type="PANTHER" id="PTHR12353">
    <property type="entry name" value="DISKS LARGE-ASSOCIATED PROTEIN DAP SAP90/PSD-95-ASSOCIATED PROTEIN"/>
    <property type="match status" value="1"/>
</dbReference>
<organism evidence="3 4">
    <name type="scientific">Channa argus</name>
    <name type="common">Northern snakehead</name>
    <name type="synonym">Ophicephalus argus</name>
    <dbReference type="NCBI Taxonomy" id="215402"/>
    <lineage>
        <taxon>Eukaryota</taxon>
        <taxon>Metazoa</taxon>
        <taxon>Chordata</taxon>
        <taxon>Craniata</taxon>
        <taxon>Vertebrata</taxon>
        <taxon>Euteleostomi</taxon>
        <taxon>Actinopterygii</taxon>
        <taxon>Neopterygii</taxon>
        <taxon>Teleostei</taxon>
        <taxon>Neoteleostei</taxon>
        <taxon>Acanthomorphata</taxon>
        <taxon>Anabantaria</taxon>
        <taxon>Anabantiformes</taxon>
        <taxon>Channoidei</taxon>
        <taxon>Channidae</taxon>
        <taxon>Channa</taxon>
    </lineage>
</organism>
<feature type="region of interest" description="Disordered" evidence="2">
    <location>
        <begin position="290"/>
        <end position="310"/>
    </location>
</feature>
<feature type="region of interest" description="Disordered" evidence="2">
    <location>
        <begin position="569"/>
        <end position="588"/>
    </location>
</feature>
<feature type="region of interest" description="Disordered" evidence="2">
    <location>
        <begin position="214"/>
        <end position="277"/>
    </location>
</feature>
<dbReference type="GO" id="GO:0051382">
    <property type="term" value="P:kinetochore assembly"/>
    <property type="evidence" value="ECO:0007669"/>
    <property type="project" value="TreeGrafter"/>
</dbReference>
<feature type="compositionally biased region" description="Basic and acidic residues" evidence="2">
    <location>
        <begin position="231"/>
        <end position="244"/>
    </location>
</feature>
<evidence type="ECO:0000313" key="3">
    <source>
        <dbReference type="EMBL" id="KAF3704607.1"/>
    </source>
</evidence>
<protein>
    <submittedName>
        <fullName evidence="3">Disks large-associated protein 5</fullName>
    </submittedName>
</protein>
<keyword evidence="4" id="KW-1185">Reference proteome</keyword>
<dbReference type="GO" id="GO:0007346">
    <property type="term" value="P:regulation of mitotic cell cycle"/>
    <property type="evidence" value="ECO:0007669"/>
    <property type="project" value="TreeGrafter"/>
</dbReference>
<gene>
    <name evidence="3" type="ORF">EXN66_Car020296</name>
</gene>
<dbReference type="GO" id="GO:0051642">
    <property type="term" value="P:centrosome localization"/>
    <property type="evidence" value="ECO:0007669"/>
    <property type="project" value="TreeGrafter"/>
</dbReference>
<dbReference type="GO" id="GO:0005737">
    <property type="term" value="C:cytoplasm"/>
    <property type="evidence" value="ECO:0007669"/>
    <property type="project" value="TreeGrafter"/>
</dbReference>
<dbReference type="GO" id="GO:0005634">
    <property type="term" value="C:nucleus"/>
    <property type="evidence" value="ECO:0007669"/>
    <property type="project" value="TreeGrafter"/>
</dbReference>
<reference evidence="4" key="2">
    <citation type="submission" date="2019-02" db="EMBL/GenBank/DDBJ databases">
        <title>Opniocepnalus argus Var Kimnra genome.</title>
        <authorList>
            <person name="Zhou C."/>
            <person name="Xiao S."/>
        </authorList>
    </citation>
    <scope>NUCLEOTIDE SEQUENCE [LARGE SCALE GENOMIC DNA]</scope>
</reference>
<feature type="compositionally biased region" description="Polar residues" evidence="2">
    <location>
        <begin position="577"/>
        <end position="588"/>
    </location>
</feature>
<dbReference type="Proteomes" id="UP000503349">
    <property type="component" value="Chromosome 20"/>
</dbReference>
<comment type="similarity">
    <text evidence="1">Belongs to the SAPAP family.</text>
</comment>
<dbReference type="AlphaFoldDB" id="A0A6G1QQ60"/>